<dbReference type="InterPro" id="IPR045187">
    <property type="entry name" value="CcO_II"/>
</dbReference>
<keyword evidence="8" id="KW-1278">Translocase</keyword>
<dbReference type="GO" id="GO:0004129">
    <property type="term" value="F:cytochrome-c oxidase activity"/>
    <property type="evidence" value="ECO:0007669"/>
    <property type="project" value="UniProtKB-EC"/>
</dbReference>
<evidence type="ECO:0000256" key="11">
    <source>
        <dbReference type="ARBA" id="ARBA00023008"/>
    </source>
</evidence>
<evidence type="ECO:0000256" key="14">
    <source>
        <dbReference type="ARBA" id="ARBA00031399"/>
    </source>
</evidence>
<dbReference type="Gene3D" id="2.60.40.420">
    <property type="entry name" value="Cupredoxins - blue copper proteins"/>
    <property type="match status" value="1"/>
</dbReference>
<name>A0A933VY95_RHOPL</name>
<accession>A0A933VY95</accession>
<dbReference type="GO" id="GO:0016020">
    <property type="term" value="C:membrane"/>
    <property type="evidence" value="ECO:0007669"/>
    <property type="project" value="UniProtKB-SubCell"/>
</dbReference>
<dbReference type="PANTHER" id="PTHR22888:SF9">
    <property type="entry name" value="CYTOCHROME C OXIDASE SUBUNIT 2"/>
    <property type="match status" value="1"/>
</dbReference>
<dbReference type="PROSITE" id="PS51257">
    <property type="entry name" value="PROKAR_LIPOPROTEIN"/>
    <property type="match status" value="1"/>
</dbReference>
<comment type="similarity">
    <text evidence="2">Belongs to the cytochrome c oxidase subunit 2 family.</text>
</comment>
<evidence type="ECO:0000256" key="16">
    <source>
        <dbReference type="SAM" id="Phobius"/>
    </source>
</evidence>
<evidence type="ECO:0000256" key="6">
    <source>
        <dbReference type="ARBA" id="ARBA00022692"/>
    </source>
</evidence>
<dbReference type="AlphaFoldDB" id="A0A933VY95"/>
<keyword evidence="9" id="KW-0249">Electron transport</keyword>
<evidence type="ECO:0000256" key="4">
    <source>
        <dbReference type="ARBA" id="ARBA00022448"/>
    </source>
</evidence>
<dbReference type="Pfam" id="PF00116">
    <property type="entry name" value="COX2"/>
    <property type="match status" value="1"/>
</dbReference>
<evidence type="ECO:0000256" key="8">
    <source>
        <dbReference type="ARBA" id="ARBA00022967"/>
    </source>
</evidence>
<evidence type="ECO:0000256" key="3">
    <source>
        <dbReference type="ARBA" id="ARBA00012949"/>
    </source>
</evidence>
<keyword evidence="5" id="KW-0679">Respiratory chain</keyword>
<dbReference type="PROSITE" id="PS50857">
    <property type="entry name" value="COX2_CUA"/>
    <property type="match status" value="1"/>
</dbReference>
<dbReference type="InterPro" id="IPR014222">
    <property type="entry name" value="Cyt_c_oxidase_su2"/>
</dbReference>
<keyword evidence="12 16" id="KW-0472">Membrane</keyword>
<sequence length="233" mass="24665">MRRCRAWFTAGVVAAGGVSLAGCGGPLSALDPAGPAASAIAELWWVMLIGATALFVLVMALLLWTFVRRGDGGASPKLWLVGGGLVLPALVLTPLLGYGLLTGERLLAHAGATDVVRVDVEARQWQWTFRYPAPGGTRISVNELHIPAGRPIDLHVGSADVIHSFWIPRLGGKIDAIPGHVNLIRLSAGQAGTYRGVCAEFCGTGHTMMDFRVQAHDADDYAAKLRALPQDGR</sequence>
<keyword evidence="10 16" id="KW-1133">Transmembrane helix</keyword>
<comment type="catalytic activity">
    <reaction evidence="15">
        <text>4 Fe(II)-[cytochrome c] + O2 + 8 H(+)(in) = 4 Fe(III)-[cytochrome c] + 2 H2O + 4 H(+)(out)</text>
        <dbReference type="Rhea" id="RHEA:11436"/>
        <dbReference type="Rhea" id="RHEA-COMP:10350"/>
        <dbReference type="Rhea" id="RHEA-COMP:14399"/>
        <dbReference type="ChEBI" id="CHEBI:15377"/>
        <dbReference type="ChEBI" id="CHEBI:15378"/>
        <dbReference type="ChEBI" id="CHEBI:15379"/>
        <dbReference type="ChEBI" id="CHEBI:29033"/>
        <dbReference type="ChEBI" id="CHEBI:29034"/>
        <dbReference type="EC" id="7.1.1.9"/>
    </reaction>
</comment>
<dbReference type="NCBIfam" id="TIGR02866">
    <property type="entry name" value="CoxB"/>
    <property type="match status" value="1"/>
</dbReference>
<evidence type="ECO:0000259" key="17">
    <source>
        <dbReference type="PROSITE" id="PS50857"/>
    </source>
</evidence>
<dbReference type="EC" id="7.1.1.9" evidence="3"/>
<dbReference type="InterPro" id="IPR008972">
    <property type="entry name" value="Cupredoxin"/>
</dbReference>
<evidence type="ECO:0000313" key="19">
    <source>
        <dbReference type="Proteomes" id="UP000782519"/>
    </source>
</evidence>
<evidence type="ECO:0000256" key="2">
    <source>
        <dbReference type="ARBA" id="ARBA00007866"/>
    </source>
</evidence>
<evidence type="ECO:0000313" key="18">
    <source>
        <dbReference type="EMBL" id="MBI5132877.1"/>
    </source>
</evidence>
<dbReference type="GO" id="GO:0005507">
    <property type="term" value="F:copper ion binding"/>
    <property type="evidence" value="ECO:0007669"/>
    <property type="project" value="InterPro"/>
</dbReference>
<evidence type="ECO:0000256" key="10">
    <source>
        <dbReference type="ARBA" id="ARBA00022989"/>
    </source>
</evidence>
<feature type="transmembrane region" description="Helical" evidence="16">
    <location>
        <begin position="78"/>
        <end position="101"/>
    </location>
</feature>
<gene>
    <name evidence="18" type="primary">coxB</name>
    <name evidence="18" type="ORF">HZA66_25850</name>
</gene>
<keyword evidence="4" id="KW-0813">Transport</keyword>
<keyword evidence="11" id="KW-0186">Copper</keyword>
<dbReference type="InterPro" id="IPR036257">
    <property type="entry name" value="Cyt_c_oxidase_su2_TM_sf"/>
</dbReference>
<evidence type="ECO:0000256" key="12">
    <source>
        <dbReference type="ARBA" id="ARBA00023136"/>
    </source>
</evidence>
<evidence type="ECO:0000256" key="5">
    <source>
        <dbReference type="ARBA" id="ARBA00022660"/>
    </source>
</evidence>
<evidence type="ECO:0000256" key="1">
    <source>
        <dbReference type="ARBA" id="ARBA00004141"/>
    </source>
</evidence>
<feature type="domain" description="Cytochrome oxidase subunit II copper A binding" evidence="17">
    <location>
        <begin position="113"/>
        <end position="227"/>
    </location>
</feature>
<comment type="caution">
    <text evidence="18">The sequence shown here is derived from an EMBL/GenBank/DDBJ whole genome shotgun (WGS) entry which is preliminary data.</text>
</comment>
<keyword evidence="7" id="KW-0479">Metal-binding</keyword>
<dbReference type="SUPFAM" id="SSF49503">
    <property type="entry name" value="Cupredoxins"/>
    <property type="match status" value="1"/>
</dbReference>
<dbReference type="Proteomes" id="UP000782519">
    <property type="component" value="Unassembled WGS sequence"/>
</dbReference>
<comment type="function">
    <text evidence="13">Subunits I and II form the functional core of the enzyme complex. Electrons originating in cytochrome c are transferred via heme a and Cu(A) to the binuclear center formed by heme a3 and Cu(B).</text>
</comment>
<reference evidence="18" key="1">
    <citation type="submission" date="2020-07" db="EMBL/GenBank/DDBJ databases">
        <title>Huge and variable diversity of episymbiotic CPR bacteria and DPANN archaea in groundwater ecosystems.</title>
        <authorList>
            <person name="He C.Y."/>
            <person name="Keren R."/>
            <person name="Whittaker M."/>
            <person name="Farag I.F."/>
            <person name="Doudna J."/>
            <person name="Cate J.H.D."/>
            <person name="Banfield J.F."/>
        </authorList>
    </citation>
    <scope>NUCLEOTIDE SEQUENCE</scope>
    <source>
        <strain evidence="18">NC_groundwater_1818_Pr3_B-0.1um_66_35</strain>
    </source>
</reference>
<evidence type="ECO:0000256" key="9">
    <source>
        <dbReference type="ARBA" id="ARBA00022982"/>
    </source>
</evidence>
<dbReference type="Gene3D" id="1.10.287.90">
    <property type="match status" value="1"/>
</dbReference>
<protein>
    <recommendedName>
        <fullName evidence="3">cytochrome-c oxidase</fullName>
        <ecNumber evidence="3">7.1.1.9</ecNumber>
    </recommendedName>
    <alternativeName>
        <fullName evidence="14">Cytochrome aa3 subunit 2</fullName>
    </alternativeName>
</protein>
<keyword evidence="6 16" id="KW-0812">Transmembrane</keyword>
<feature type="transmembrane region" description="Helical" evidence="16">
    <location>
        <begin position="45"/>
        <end position="66"/>
    </location>
</feature>
<proteinExistence type="inferred from homology"/>
<dbReference type="PANTHER" id="PTHR22888">
    <property type="entry name" value="CYTOCHROME C OXIDASE, SUBUNIT II"/>
    <property type="match status" value="1"/>
</dbReference>
<organism evidence="18 19">
    <name type="scientific">Rhodopseudomonas palustris</name>
    <dbReference type="NCBI Taxonomy" id="1076"/>
    <lineage>
        <taxon>Bacteria</taxon>
        <taxon>Pseudomonadati</taxon>
        <taxon>Pseudomonadota</taxon>
        <taxon>Alphaproteobacteria</taxon>
        <taxon>Hyphomicrobiales</taxon>
        <taxon>Nitrobacteraceae</taxon>
        <taxon>Rhodopseudomonas</taxon>
    </lineage>
</organism>
<comment type="subcellular location">
    <subcellularLocation>
        <location evidence="1">Membrane</location>
        <topology evidence="1">Multi-pass membrane protein</topology>
    </subcellularLocation>
</comment>
<evidence type="ECO:0000256" key="15">
    <source>
        <dbReference type="ARBA" id="ARBA00047816"/>
    </source>
</evidence>
<dbReference type="CDD" id="cd04213">
    <property type="entry name" value="CuRO_CcO_Caa3_II"/>
    <property type="match status" value="1"/>
</dbReference>
<evidence type="ECO:0000256" key="7">
    <source>
        <dbReference type="ARBA" id="ARBA00022723"/>
    </source>
</evidence>
<dbReference type="InterPro" id="IPR002429">
    <property type="entry name" value="CcO_II-like_C"/>
</dbReference>
<dbReference type="InterPro" id="IPR001505">
    <property type="entry name" value="Copper_CuA"/>
</dbReference>
<dbReference type="PROSITE" id="PS00078">
    <property type="entry name" value="COX2"/>
    <property type="match status" value="1"/>
</dbReference>
<dbReference type="InterPro" id="IPR034236">
    <property type="entry name" value="CuRO_CcO_Caa3_II"/>
</dbReference>
<dbReference type="GO" id="GO:0042773">
    <property type="term" value="P:ATP synthesis coupled electron transport"/>
    <property type="evidence" value="ECO:0007669"/>
    <property type="project" value="TreeGrafter"/>
</dbReference>
<dbReference type="GO" id="GO:0016491">
    <property type="term" value="F:oxidoreductase activity"/>
    <property type="evidence" value="ECO:0007669"/>
    <property type="project" value="InterPro"/>
</dbReference>
<dbReference type="EMBL" id="JACRJB010000073">
    <property type="protein sequence ID" value="MBI5132877.1"/>
    <property type="molecule type" value="Genomic_DNA"/>
</dbReference>
<evidence type="ECO:0000256" key="13">
    <source>
        <dbReference type="ARBA" id="ARBA00024688"/>
    </source>
</evidence>